<comment type="caution">
    <text evidence="2">The sequence shown here is derived from an EMBL/GenBank/DDBJ whole genome shotgun (WGS) entry which is preliminary data.</text>
</comment>
<keyword evidence="1" id="KW-1133">Transmembrane helix</keyword>
<dbReference type="eggNOG" id="COG3182">
    <property type="taxonomic scope" value="Bacteria"/>
</dbReference>
<dbReference type="OrthoDB" id="271465at2"/>
<evidence type="ECO:0000256" key="1">
    <source>
        <dbReference type="SAM" id="Phobius"/>
    </source>
</evidence>
<name>A0A098LK82_9BACT</name>
<evidence type="ECO:0008006" key="4">
    <source>
        <dbReference type="Google" id="ProtNLM"/>
    </source>
</evidence>
<protein>
    <recommendedName>
        <fullName evidence="4">DNA mismatch repair protein</fullName>
    </recommendedName>
</protein>
<keyword evidence="1" id="KW-0472">Membrane</keyword>
<organism evidence="2 3">
    <name type="scientific">Sporocytophaga myxococcoides</name>
    <dbReference type="NCBI Taxonomy" id="153721"/>
    <lineage>
        <taxon>Bacteria</taxon>
        <taxon>Pseudomonadati</taxon>
        <taxon>Bacteroidota</taxon>
        <taxon>Cytophagia</taxon>
        <taxon>Cytophagales</taxon>
        <taxon>Cytophagaceae</taxon>
        <taxon>Sporocytophaga</taxon>
    </lineage>
</organism>
<reference evidence="2 3" key="1">
    <citation type="submission" date="2014-09" db="EMBL/GenBank/DDBJ databases">
        <title>Sporocytophaga myxococcoides PG-01 genome sequencing.</title>
        <authorList>
            <person name="Liu L."/>
            <person name="Gao P.J."/>
            <person name="Chen G.J."/>
            <person name="Wang L.S."/>
        </authorList>
    </citation>
    <scope>NUCLEOTIDE SEQUENCE [LARGE SCALE GENOMIC DNA]</scope>
    <source>
        <strain evidence="2 3">PG-01</strain>
    </source>
</reference>
<dbReference type="RefSeq" id="WP_045468664.1">
    <property type="nucleotide sequence ID" value="NZ_BBLT01000012.1"/>
</dbReference>
<feature type="transmembrane region" description="Helical" evidence="1">
    <location>
        <begin position="21"/>
        <end position="43"/>
    </location>
</feature>
<keyword evidence="1" id="KW-0812">Transmembrane</keyword>
<feature type="transmembrane region" description="Helical" evidence="1">
    <location>
        <begin position="157"/>
        <end position="179"/>
    </location>
</feature>
<keyword evidence="3" id="KW-1185">Reference proteome</keyword>
<dbReference type="Pfam" id="PF03929">
    <property type="entry name" value="PepSY_TM"/>
    <property type="match status" value="1"/>
</dbReference>
<evidence type="ECO:0000313" key="3">
    <source>
        <dbReference type="Proteomes" id="UP000030185"/>
    </source>
</evidence>
<proteinExistence type="predicted"/>
<gene>
    <name evidence="2" type="ORF">MYP_4600</name>
</gene>
<dbReference type="STRING" id="153721.MYP_4600"/>
<dbReference type="InterPro" id="IPR005625">
    <property type="entry name" value="PepSY-ass_TM"/>
</dbReference>
<sequence>MSEKNRQQQAKLLRIFRKIHRVTGALLFIFFFFISISGLLLAWKKNSNGLLLAKSYKGTSTDLKDWLSIDSLHKHACQILHDSISADLSTELERIDIRKDKGMVKFVFADQFWGIQLDGATGKLLHIERRRADFIEKVHDGSIIDYYTGLSNNEFKLIYSTIMGLALLAFTITGFWLWYGPIQMRRSNQGDTSAYVRKKSLTKT</sequence>
<dbReference type="Proteomes" id="UP000030185">
    <property type="component" value="Unassembled WGS sequence"/>
</dbReference>
<evidence type="ECO:0000313" key="2">
    <source>
        <dbReference type="EMBL" id="GAL87370.1"/>
    </source>
</evidence>
<dbReference type="AlphaFoldDB" id="A0A098LK82"/>
<dbReference type="EMBL" id="BBLT01000012">
    <property type="protein sequence ID" value="GAL87370.1"/>
    <property type="molecule type" value="Genomic_DNA"/>
</dbReference>
<accession>A0A098LK82</accession>